<evidence type="ECO:0000256" key="3">
    <source>
        <dbReference type="ARBA" id="ARBA00022755"/>
    </source>
</evidence>
<dbReference type="KEGG" id="aup:AsAng_0056740"/>
<name>A0A916DWK3_9BACT</name>
<evidence type="ECO:0000313" key="7">
    <source>
        <dbReference type="EMBL" id="BDS14892.1"/>
    </source>
</evidence>
<dbReference type="Pfam" id="PF08328">
    <property type="entry name" value="ASL_C"/>
    <property type="match status" value="1"/>
</dbReference>
<dbReference type="NCBIfam" id="NF006764">
    <property type="entry name" value="PRK09285.1"/>
    <property type="match status" value="1"/>
</dbReference>
<dbReference type="InterPro" id="IPR013539">
    <property type="entry name" value="PurB_C"/>
</dbReference>
<reference evidence="7" key="1">
    <citation type="submission" date="2022-09" db="EMBL/GenBank/DDBJ databases">
        <title>Aureispira anguillicida sp. nov., isolated from Leptocephalus of Japanese eel Anguilla japonica.</title>
        <authorList>
            <person name="Yuasa K."/>
            <person name="Mekata T."/>
            <person name="Ikunari K."/>
        </authorList>
    </citation>
    <scope>NUCLEOTIDE SEQUENCE</scope>
    <source>
        <strain evidence="7">EL160426</strain>
    </source>
</reference>
<proteinExistence type="predicted"/>
<dbReference type="Pfam" id="PF00206">
    <property type="entry name" value="Lyase_1"/>
    <property type="match status" value="1"/>
</dbReference>
<feature type="domain" description="Adenylosuccinate lyase PurB C-terminal" evidence="6">
    <location>
        <begin position="320"/>
        <end position="434"/>
    </location>
</feature>
<dbReference type="EMBL" id="AP026867">
    <property type="protein sequence ID" value="BDS14892.1"/>
    <property type="molecule type" value="Genomic_DNA"/>
</dbReference>
<dbReference type="InterPro" id="IPR024083">
    <property type="entry name" value="Fumarase/histidase_N"/>
</dbReference>
<dbReference type="SUPFAM" id="SSF48557">
    <property type="entry name" value="L-aspartase-like"/>
    <property type="match status" value="1"/>
</dbReference>
<keyword evidence="3" id="KW-0658">Purine biosynthesis</keyword>
<evidence type="ECO:0000256" key="4">
    <source>
        <dbReference type="ARBA" id="ARBA00025012"/>
    </source>
</evidence>
<dbReference type="Gene3D" id="1.10.275.10">
    <property type="entry name" value="Fumarase/aspartase (N-terminal domain)"/>
    <property type="match status" value="1"/>
</dbReference>
<protein>
    <submittedName>
        <fullName evidence="7">Adenylosuccinate lyase</fullName>
    </submittedName>
</protein>
<dbReference type="InterPro" id="IPR022761">
    <property type="entry name" value="Fumarate_lyase_N"/>
</dbReference>
<dbReference type="PANTHER" id="PTHR43411:SF1">
    <property type="entry name" value="ADENYLOSUCCINATE LYASE"/>
    <property type="match status" value="1"/>
</dbReference>
<dbReference type="RefSeq" id="WP_264790094.1">
    <property type="nucleotide sequence ID" value="NZ_AP026867.1"/>
</dbReference>
<evidence type="ECO:0000256" key="2">
    <source>
        <dbReference type="ARBA" id="ARBA00004734"/>
    </source>
</evidence>
<dbReference type="Proteomes" id="UP001060919">
    <property type="component" value="Chromosome"/>
</dbReference>
<feature type="domain" description="Fumarate lyase N-terminal" evidence="5">
    <location>
        <begin position="19"/>
        <end position="301"/>
    </location>
</feature>
<organism evidence="7 8">
    <name type="scientific">Aureispira anguillae</name>
    <dbReference type="NCBI Taxonomy" id="2864201"/>
    <lineage>
        <taxon>Bacteria</taxon>
        <taxon>Pseudomonadati</taxon>
        <taxon>Bacteroidota</taxon>
        <taxon>Saprospiria</taxon>
        <taxon>Saprospirales</taxon>
        <taxon>Saprospiraceae</taxon>
        <taxon>Aureispira</taxon>
    </lineage>
</organism>
<dbReference type="Gene3D" id="1.10.40.30">
    <property type="entry name" value="Fumarase/aspartase (C-terminal domain)"/>
    <property type="match status" value="1"/>
</dbReference>
<dbReference type="Gene3D" id="1.20.200.10">
    <property type="entry name" value="Fumarase/aspartase (Central domain)"/>
    <property type="match status" value="1"/>
</dbReference>
<gene>
    <name evidence="7" type="ORF">AsAng_0056740</name>
</gene>
<dbReference type="GO" id="GO:0006188">
    <property type="term" value="P:IMP biosynthetic process"/>
    <property type="evidence" value="ECO:0007669"/>
    <property type="project" value="InterPro"/>
</dbReference>
<dbReference type="InterPro" id="IPR020557">
    <property type="entry name" value="Fumarate_lyase_CS"/>
</dbReference>
<dbReference type="PROSITE" id="PS00163">
    <property type="entry name" value="FUMARATE_LYASES"/>
    <property type="match status" value="1"/>
</dbReference>
<sequence length="453" mass="51918">MIIDAISPLDGRYAGKLVPHRKYFSEKGLMYYRCKVELLYVLALDETGLFEPLNDTEKTNIQDCIDNFTDEDYRRIKEIESVTNHDVKACEMFLRERTGLRDVNLLHFALTSEDANNLAYTFMLKDYLAEQHLPQIEQVLNKLIELAEAWKNIPFPCRTHGQKASPSTAGKEIAVFVNRITRIYKELKNFTFLGKINGAVGNYSAMLAAFPDFDWLSFAHQFLRKHGLEPNIATTQIEDHDTWATYFNWTRQINNIVMDLDVDCWLYISKDLFSEKVKAGEVGSSTMPHKVNPINFENSEGNLMLANSMLTLLSDKLCRSRMQRDLSDSTVERNMGSALSYSSLGMTELLRGLNKLKINEDNCRNELHDSPELLAEPIQTILKIVGVDDPYTLLKKVSRGQKPTREMLMDLVKGLDIDQNIKDRIYKWEAVDYVGDAVRICDLVVQTAQEAMK</sequence>
<keyword evidence="8" id="KW-1185">Reference proteome</keyword>
<comment type="pathway">
    <text evidence="2">Purine metabolism; AMP biosynthesis via de novo pathway; AMP from IMP: step 2/2.</text>
</comment>
<accession>A0A916DWK3</accession>
<dbReference type="PANTHER" id="PTHR43411">
    <property type="entry name" value="ADENYLOSUCCINATE LYASE"/>
    <property type="match status" value="1"/>
</dbReference>
<comment type="function">
    <text evidence="4">Catalyzes two reactions in de novo purine nucleotide biosynthesis. Catalyzes the breakdown of 5-aminoimidazole- (N-succinylocarboxamide) ribotide (SAICAR or 2-[5-amino-1-(5-phospho-beta-D-ribosyl)imidazole-4-carboxamido]succinate) to 5-aminoimidazole-4-carboxamide ribotide (AICAR or 5-amino-1-(5-phospho-beta-D-ribosyl)imidazole-4-carboxamide) and fumarate, and of adenylosuccinate (ADS or N(6)-(1,2-dicarboxyethyl)-AMP) to adenosine monophosphate (AMP) and fumarate.</text>
</comment>
<evidence type="ECO:0000313" key="8">
    <source>
        <dbReference type="Proteomes" id="UP001060919"/>
    </source>
</evidence>
<keyword evidence="7" id="KW-0456">Lyase</keyword>
<evidence type="ECO:0000259" key="5">
    <source>
        <dbReference type="Pfam" id="PF00206"/>
    </source>
</evidence>
<evidence type="ECO:0000259" key="6">
    <source>
        <dbReference type="Pfam" id="PF08328"/>
    </source>
</evidence>
<dbReference type="InterPro" id="IPR008948">
    <property type="entry name" value="L-Aspartase-like"/>
</dbReference>
<comment type="pathway">
    <text evidence="1">Purine metabolism; IMP biosynthesis via de novo pathway; 5-amino-1-(5-phospho-D-ribosyl)imidazole-4-carboxamide from 5-amino-1-(5-phospho-D-ribosyl)imidazole-4-carboxylate: step 2/2.</text>
</comment>
<dbReference type="AlphaFoldDB" id="A0A916DWK3"/>
<evidence type="ECO:0000256" key="1">
    <source>
        <dbReference type="ARBA" id="ARBA00004706"/>
    </source>
</evidence>
<dbReference type="InterPro" id="IPR047136">
    <property type="entry name" value="PurB_bact"/>
</dbReference>
<dbReference type="GO" id="GO:0004018">
    <property type="term" value="F:N6-(1,2-dicarboxyethyl)AMP AMP-lyase (fumarate-forming) activity"/>
    <property type="evidence" value="ECO:0007669"/>
    <property type="project" value="InterPro"/>
</dbReference>